<evidence type="ECO:0000313" key="2">
    <source>
        <dbReference type="Proteomes" id="UP000014480"/>
    </source>
</evidence>
<accession>A0A484G6S4</accession>
<comment type="caution">
    <text evidence="1">The sequence shown here is derived from an EMBL/GenBank/DDBJ whole genome shotgun (WGS) entry which is preliminary data.</text>
</comment>
<protein>
    <submittedName>
        <fullName evidence="1">Uncharacterized protein</fullName>
    </submittedName>
</protein>
<reference evidence="2" key="2">
    <citation type="journal article" date="2019" name="Mol. Plant Microbe Interact.">
        <title>Genome sequence resources for four phytopathogenic fungi from the Colletotrichum orbiculare species complex.</title>
        <authorList>
            <person name="Gan P."/>
            <person name="Tsushima A."/>
            <person name="Narusaka M."/>
            <person name="Narusaka Y."/>
            <person name="Takano Y."/>
            <person name="Kubo Y."/>
            <person name="Shirasu K."/>
        </authorList>
    </citation>
    <scope>GENOME REANNOTATION</scope>
    <source>
        <strain evidence="2">104-T / ATCC 96160 / CBS 514.97 / LARS 414 / MAFF 240422</strain>
    </source>
</reference>
<name>A0A484G6S4_COLOR</name>
<dbReference type="Proteomes" id="UP000014480">
    <property type="component" value="Unassembled WGS sequence"/>
</dbReference>
<sequence length="73" mass="7925">MSSGSGSIADEIYQSRVIWESAIVCSRNDSAVRIQRCSVGTLGLFFFCPDISPPSSISSSLFTSAFLRDHFAD</sequence>
<proteinExistence type="predicted"/>
<dbReference type="AlphaFoldDB" id="A0A484G6S4"/>
<keyword evidence="2" id="KW-1185">Reference proteome</keyword>
<gene>
    <name evidence="1" type="ORF">Cob_v001858</name>
</gene>
<organism evidence="1 2">
    <name type="scientific">Colletotrichum orbiculare (strain 104-T / ATCC 96160 / CBS 514.97 / LARS 414 / MAFF 240422)</name>
    <name type="common">Cucumber anthracnose fungus</name>
    <name type="synonym">Colletotrichum lagenarium</name>
    <dbReference type="NCBI Taxonomy" id="1213857"/>
    <lineage>
        <taxon>Eukaryota</taxon>
        <taxon>Fungi</taxon>
        <taxon>Dikarya</taxon>
        <taxon>Ascomycota</taxon>
        <taxon>Pezizomycotina</taxon>
        <taxon>Sordariomycetes</taxon>
        <taxon>Hypocreomycetidae</taxon>
        <taxon>Glomerellales</taxon>
        <taxon>Glomerellaceae</taxon>
        <taxon>Colletotrichum</taxon>
        <taxon>Colletotrichum orbiculare species complex</taxon>
    </lineage>
</organism>
<evidence type="ECO:0000313" key="1">
    <source>
        <dbReference type="EMBL" id="TDZ25594.1"/>
    </source>
</evidence>
<reference evidence="2" key="1">
    <citation type="journal article" date="2013" name="New Phytol.">
        <title>Comparative genomic and transcriptomic analyses reveal the hemibiotrophic stage shift of Colletotrichum fungi.</title>
        <authorList>
            <person name="Gan P."/>
            <person name="Ikeda K."/>
            <person name="Irieda H."/>
            <person name="Narusaka M."/>
            <person name="O'Connell R.J."/>
            <person name="Narusaka Y."/>
            <person name="Takano Y."/>
            <person name="Kubo Y."/>
            <person name="Shirasu K."/>
        </authorList>
    </citation>
    <scope>NUCLEOTIDE SEQUENCE [LARGE SCALE GENOMIC DNA]</scope>
    <source>
        <strain evidence="2">104-T / ATCC 96160 / CBS 514.97 / LARS 414 / MAFF 240422</strain>
    </source>
</reference>
<dbReference type="EMBL" id="AMCV02000002">
    <property type="protein sequence ID" value="TDZ25594.1"/>
    <property type="molecule type" value="Genomic_DNA"/>
</dbReference>